<keyword evidence="3" id="KW-1185">Reference proteome</keyword>
<evidence type="ECO:0000313" key="2">
    <source>
        <dbReference type="EMBL" id="MFC0204428.1"/>
    </source>
</evidence>
<sequence>MPLAVIGDAFGPPETYQLRAFDPGPPQPGEVRVAIKAAGVSYVDVLTAMGQYQFKPPLPFIPGSEAAGVVEALGAGVTGLAVGDRVFCSGLGGLFAQANTFAADKLTRVPDAMSLEAAAVFPVNYMTAYYALADRARARPGESLLVLGAAGGTGHAAVEVGKHLGLRVIASASSAEKRGVALEAGADAVVTTGAADWREQVRAANGGAAIDIVFDPVGGDATEPAFRSLGYDGRHLVIGFPAGIAALKTNLPLLKSASLIGVQMRDHALKRPREAEENRRKVMALAAKGIFAPRIARSYPLADYRAAMEAGFSGQAAGRIVLGLEEG</sequence>
<organism evidence="2 3">
    <name type="scientific">Novosphingobium soli</name>
    <dbReference type="NCBI Taxonomy" id="574956"/>
    <lineage>
        <taxon>Bacteria</taxon>
        <taxon>Pseudomonadati</taxon>
        <taxon>Pseudomonadota</taxon>
        <taxon>Alphaproteobacteria</taxon>
        <taxon>Sphingomonadales</taxon>
        <taxon>Sphingomonadaceae</taxon>
        <taxon>Novosphingobium</taxon>
    </lineage>
</organism>
<evidence type="ECO:0000313" key="3">
    <source>
        <dbReference type="Proteomes" id="UP001589798"/>
    </source>
</evidence>
<comment type="caution">
    <text evidence="2">The sequence shown here is derived from an EMBL/GenBank/DDBJ whole genome shotgun (WGS) entry which is preliminary data.</text>
</comment>
<accession>A0ABV6CXJ8</accession>
<dbReference type="PANTHER" id="PTHR43677">
    <property type="entry name" value="SHORT-CHAIN DEHYDROGENASE/REDUCTASE"/>
    <property type="match status" value="1"/>
</dbReference>
<keyword evidence="2" id="KW-0560">Oxidoreductase</keyword>
<dbReference type="Pfam" id="PF08240">
    <property type="entry name" value="ADH_N"/>
    <property type="match status" value="1"/>
</dbReference>
<dbReference type="InterPro" id="IPR036291">
    <property type="entry name" value="NAD(P)-bd_dom_sf"/>
</dbReference>
<dbReference type="SUPFAM" id="SSF51735">
    <property type="entry name" value="NAD(P)-binding Rossmann-fold domains"/>
    <property type="match status" value="1"/>
</dbReference>
<dbReference type="SMART" id="SM00829">
    <property type="entry name" value="PKS_ER"/>
    <property type="match status" value="1"/>
</dbReference>
<dbReference type="Gene3D" id="3.40.50.720">
    <property type="entry name" value="NAD(P)-binding Rossmann-like Domain"/>
    <property type="match status" value="1"/>
</dbReference>
<dbReference type="InterPro" id="IPR011032">
    <property type="entry name" value="GroES-like_sf"/>
</dbReference>
<dbReference type="InterPro" id="IPR013154">
    <property type="entry name" value="ADH-like_N"/>
</dbReference>
<name>A0ABV6CXJ8_9SPHN</name>
<dbReference type="InterPro" id="IPR020843">
    <property type="entry name" value="ER"/>
</dbReference>
<dbReference type="SUPFAM" id="SSF50129">
    <property type="entry name" value="GroES-like"/>
    <property type="match status" value="1"/>
</dbReference>
<protein>
    <submittedName>
        <fullName evidence="2">NADPH:quinone oxidoreductase family protein</fullName>
        <ecNumber evidence="2">1.-.-.-</ecNumber>
    </submittedName>
</protein>
<evidence type="ECO:0000259" key="1">
    <source>
        <dbReference type="SMART" id="SM00829"/>
    </source>
</evidence>
<proteinExistence type="predicted"/>
<dbReference type="Pfam" id="PF00107">
    <property type="entry name" value="ADH_zinc_N"/>
    <property type="match status" value="1"/>
</dbReference>
<dbReference type="GO" id="GO:0016491">
    <property type="term" value="F:oxidoreductase activity"/>
    <property type="evidence" value="ECO:0007669"/>
    <property type="project" value="UniProtKB-KW"/>
</dbReference>
<dbReference type="PANTHER" id="PTHR43677:SF4">
    <property type="entry name" value="QUINONE OXIDOREDUCTASE-LIKE PROTEIN 2"/>
    <property type="match status" value="1"/>
</dbReference>
<dbReference type="EC" id="1.-.-.-" evidence="2"/>
<reference evidence="2 3" key="1">
    <citation type="submission" date="2024-09" db="EMBL/GenBank/DDBJ databases">
        <authorList>
            <person name="Sun Q."/>
            <person name="Mori K."/>
        </authorList>
    </citation>
    <scope>NUCLEOTIDE SEQUENCE [LARGE SCALE GENOMIC DNA]</scope>
    <source>
        <strain evidence="2 3">CCM 7706</strain>
    </source>
</reference>
<gene>
    <name evidence="2" type="ORF">ACFFJC_09095</name>
</gene>
<feature type="domain" description="Enoyl reductase (ER)" evidence="1">
    <location>
        <begin position="11"/>
        <end position="322"/>
    </location>
</feature>
<dbReference type="CDD" id="cd08241">
    <property type="entry name" value="QOR1"/>
    <property type="match status" value="1"/>
</dbReference>
<dbReference type="RefSeq" id="WP_379487176.1">
    <property type="nucleotide sequence ID" value="NZ_JBHLWK010000010.1"/>
</dbReference>
<dbReference type="Gene3D" id="3.90.180.10">
    <property type="entry name" value="Medium-chain alcohol dehydrogenases, catalytic domain"/>
    <property type="match status" value="1"/>
</dbReference>
<dbReference type="InterPro" id="IPR051397">
    <property type="entry name" value="Zn-ADH-like_protein"/>
</dbReference>
<dbReference type="InterPro" id="IPR013149">
    <property type="entry name" value="ADH-like_C"/>
</dbReference>
<dbReference type="Proteomes" id="UP001589798">
    <property type="component" value="Unassembled WGS sequence"/>
</dbReference>
<dbReference type="EMBL" id="JBHLWK010000010">
    <property type="protein sequence ID" value="MFC0204428.1"/>
    <property type="molecule type" value="Genomic_DNA"/>
</dbReference>